<gene>
    <name evidence="2" type="ORF">EV356DRAFT_501412</name>
</gene>
<dbReference type="EMBL" id="ML991797">
    <property type="protein sequence ID" value="KAF2234550.1"/>
    <property type="molecule type" value="Genomic_DNA"/>
</dbReference>
<dbReference type="AlphaFoldDB" id="A0A6A6HAN0"/>
<feature type="region of interest" description="Disordered" evidence="1">
    <location>
        <begin position="302"/>
        <end position="321"/>
    </location>
</feature>
<protein>
    <submittedName>
        <fullName evidence="2">Uncharacterized protein</fullName>
    </submittedName>
</protein>
<feature type="region of interest" description="Disordered" evidence="1">
    <location>
        <begin position="1"/>
        <end position="136"/>
    </location>
</feature>
<feature type="compositionally biased region" description="Polar residues" evidence="1">
    <location>
        <begin position="160"/>
        <end position="169"/>
    </location>
</feature>
<dbReference type="Proteomes" id="UP000800092">
    <property type="component" value="Unassembled WGS sequence"/>
</dbReference>
<feature type="region of interest" description="Disordered" evidence="1">
    <location>
        <begin position="154"/>
        <end position="180"/>
    </location>
</feature>
<feature type="compositionally biased region" description="Polar residues" evidence="1">
    <location>
        <begin position="7"/>
        <end position="19"/>
    </location>
</feature>
<feature type="compositionally biased region" description="Polar residues" evidence="1">
    <location>
        <begin position="31"/>
        <end position="46"/>
    </location>
</feature>
<proteinExistence type="predicted"/>
<evidence type="ECO:0000313" key="2">
    <source>
        <dbReference type="EMBL" id="KAF2234550.1"/>
    </source>
</evidence>
<accession>A0A6A6HAN0</accession>
<keyword evidence="3" id="KW-1185">Reference proteome</keyword>
<feature type="compositionally biased region" description="Basic and acidic residues" evidence="1">
    <location>
        <begin position="94"/>
        <end position="118"/>
    </location>
</feature>
<feature type="compositionally biased region" description="Basic residues" evidence="1">
    <location>
        <begin position="80"/>
        <end position="93"/>
    </location>
</feature>
<organism evidence="2 3">
    <name type="scientific">Viridothelium virens</name>
    <name type="common">Speckled blister lichen</name>
    <name type="synonym">Trypethelium virens</name>
    <dbReference type="NCBI Taxonomy" id="1048519"/>
    <lineage>
        <taxon>Eukaryota</taxon>
        <taxon>Fungi</taxon>
        <taxon>Dikarya</taxon>
        <taxon>Ascomycota</taxon>
        <taxon>Pezizomycotina</taxon>
        <taxon>Dothideomycetes</taxon>
        <taxon>Dothideomycetes incertae sedis</taxon>
        <taxon>Trypetheliales</taxon>
        <taxon>Trypetheliaceae</taxon>
        <taxon>Viridothelium</taxon>
    </lineage>
</organism>
<dbReference type="OrthoDB" id="5372703at2759"/>
<evidence type="ECO:0000313" key="3">
    <source>
        <dbReference type="Proteomes" id="UP000800092"/>
    </source>
</evidence>
<feature type="compositionally biased region" description="Polar residues" evidence="1">
    <location>
        <begin position="304"/>
        <end position="321"/>
    </location>
</feature>
<name>A0A6A6HAN0_VIRVR</name>
<evidence type="ECO:0000256" key="1">
    <source>
        <dbReference type="SAM" id="MobiDB-lite"/>
    </source>
</evidence>
<feature type="compositionally biased region" description="Basic and acidic residues" evidence="1">
    <location>
        <begin position="60"/>
        <end position="73"/>
    </location>
</feature>
<sequence>MAPRPNSAFTKRSTRQSITDPRKQPPVVEPTRSSARLRQKQSSTANAPAFQAAGTRNKRLQQDSKAKIDEPRGVRPTKQSTKRNTKRNAKRKRPQDSETKFKAEAEDVRPSKKPREPLPSESNEQKLSPPMNPLSERNLKLFNSKEMDLAAVLGHKRTSSQRSIGPSETGTERTQRSSNTNAIYRHRNLAAVEIHMHVEPPDYIQAAINRIFTAEVSTERRSKLRLTAQELRDNCLQNVGAYAGEDDFMNSLCTALKALGLENLCIHWKADWQAELKPVAPPQSHFNSRFISGTRQLEVDNVSAPLSTGKPSISRESSIPNTPIRTLLSEPPESSTAPTVASPGSLIKTPRPDISIGIQIAALISDLSSQNLNKAQARKFLTWLQNKLVQHKADRPFEPILTSVPAPRALNLAFPFAVVEGKAYSTGKQIFEAENQAAVSAACALKIQLTLDNLVDRGATASSDPRLTTNTTTTSNIDPPLFFAICTQGPIHELWAHWTVVDEDGVCTFGSKLLDSCNVLLLQQGEDFLVRLYNVGCWGLGPFMTSVVERLGKVAEKAQA</sequence>
<reference evidence="2" key="1">
    <citation type="journal article" date="2020" name="Stud. Mycol.">
        <title>101 Dothideomycetes genomes: a test case for predicting lifestyles and emergence of pathogens.</title>
        <authorList>
            <person name="Haridas S."/>
            <person name="Albert R."/>
            <person name="Binder M."/>
            <person name="Bloem J."/>
            <person name="Labutti K."/>
            <person name="Salamov A."/>
            <person name="Andreopoulos B."/>
            <person name="Baker S."/>
            <person name="Barry K."/>
            <person name="Bills G."/>
            <person name="Bluhm B."/>
            <person name="Cannon C."/>
            <person name="Castanera R."/>
            <person name="Culley D."/>
            <person name="Daum C."/>
            <person name="Ezra D."/>
            <person name="Gonzalez J."/>
            <person name="Henrissat B."/>
            <person name="Kuo A."/>
            <person name="Liang C."/>
            <person name="Lipzen A."/>
            <person name="Lutzoni F."/>
            <person name="Magnuson J."/>
            <person name="Mondo S."/>
            <person name="Nolan M."/>
            <person name="Ohm R."/>
            <person name="Pangilinan J."/>
            <person name="Park H.-J."/>
            <person name="Ramirez L."/>
            <person name="Alfaro M."/>
            <person name="Sun H."/>
            <person name="Tritt A."/>
            <person name="Yoshinaga Y."/>
            <person name="Zwiers L.-H."/>
            <person name="Turgeon B."/>
            <person name="Goodwin S."/>
            <person name="Spatafora J."/>
            <person name="Crous P."/>
            <person name="Grigoriev I."/>
        </authorList>
    </citation>
    <scope>NUCLEOTIDE SEQUENCE</scope>
    <source>
        <strain evidence="2">Tuck. ex Michener</strain>
    </source>
</reference>